<evidence type="ECO:0000313" key="2">
    <source>
        <dbReference type="Proteomes" id="UP001050975"/>
    </source>
</evidence>
<evidence type="ECO:0008006" key="3">
    <source>
        <dbReference type="Google" id="ProtNLM"/>
    </source>
</evidence>
<proteinExistence type="predicted"/>
<organism evidence="1 2">
    <name type="scientific">Microseira wollei NIES-4236</name>
    <dbReference type="NCBI Taxonomy" id="2530354"/>
    <lineage>
        <taxon>Bacteria</taxon>
        <taxon>Bacillati</taxon>
        <taxon>Cyanobacteriota</taxon>
        <taxon>Cyanophyceae</taxon>
        <taxon>Oscillatoriophycideae</taxon>
        <taxon>Aerosakkonematales</taxon>
        <taxon>Aerosakkonemataceae</taxon>
        <taxon>Microseira</taxon>
    </lineage>
</organism>
<name>A0AAV3XHB6_9CYAN</name>
<dbReference type="AlphaFoldDB" id="A0AAV3XHB6"/>
<reference evidence="1" key="1">
    <citation type="submission" date="2019-10" db="EMBL/GenBank/DDBJ databases">
        <title>Draft genome sequece of Microseira wollei NIES-4236.</title>
        <authorList>
            <person name="Yamaguchi H."/>
            <person name="Suzuki S."/>
            <person name="Kawachi M."/>
        </authorList>
    </citation>
    <scope>NUCLEOTIDE SEQUENCE</scope>
    <source>
        <strain evidence="1">NIES-4236</strain>
    </source>
</reference>
<sequence length="287" mass="32180">MNPYLENPELWSAVHNRLIVAIADDLVDRLSEKYRFEIEKRTYFSSDTESVLVGISDVAVLTGRTAEPTSSIVTLSLSVQPQKVTVPIAEEANERYLEIREVATGIVVTTIELLSPKNKRSGEGRIAYERKRNQVLTTTTHLVEIDLLGGGKPFPIKSENLGDYRILICRGESPSETLRERRPTGELYAFSLRQPIPPVPIPLSVGEVEPILDLQPLLNRVYEKGRYHLAIDYTQPPQPPLSEADSHIVSGCIGCVWRAKGMGEQRGWGRKNAFSHNQLYTTDLSRT</sequence>
<accession>A0AAV3XHB6</accession>
<evidence type="ECO:0000313" key="1">
    <source>
        <dbReference type="EMBL" id="GET40926.1"/>
    </source>
</evidence>
<dbReference type="InterPro" id="IPR025132">
    <property type="entry name" value="DUF4058"/>
</dbReference>
<comment type="caution">
    <text evidence="1">The sequence shown here is derived from an EMBL/GenBank/DDBJ whole genome shotgun (WGS) entry which is preliminary data.</text>
</comment>
<keyword evidence="2" id="KW-1185">Reference proteome</keyword>
<gene>
    <name evidence="1" type="ORF">MiSe_57380</name>
</gene>
<dbReference type="Proteomes" id="UP001050975">
    <property type="component" value="Unassembled WGS sequence"/>
</dbReference>
<dbReference type="Pfam" id="PF13267">
    <property type="entry name" value="DUF4058"/>
    <property type="match status" value="1"/>
</dbReference>
<dbReference type="EMBL" id="BLAY01000104">
    <property type="protein sequence ID" value="GET40926.1"/>
    <property type="molecule type" value="Genomic_DNA"/>
</dbReference>
<protein>
    <recommendedName>
        <fullName evidence="3">DUF4058 family protein</fullName>
    </recommendedName>
</protein>